<reference evidence="1 2" key="1">
    <citation type="submission" date="2018-06" db="EMBL/GenBank/DDBJ databases">
        <authorList>
            <consortium name="Pathogen Informatics"/>
            <person name="Doyle S."/>
        </authorList>
    </citation>
    <scope>NUCLEOTIDE SEQUENCE [LARGE SCALE GENOMIC DNA]</scope>
    <source>
        <strain evidence="1 2">NCTC7807</strain>
    </source>
</reference>
<dbReference type="Proteomes" id="UP000254150">
    <property type="component" value="Unassembled WGS sequence"/>
</dbReference>
<evidence type="ECO:0008006" key="3">
    <source>
        <dbReference type="Google" id="ProtNLM"/>
    </source>
</evidence>
<dbReference type="SMART" id="SM01236">
    <property type="entry name" value="Haem_oxygenase_2"/>
    <property type="match status" value="1"/>
</dbReference>
<sequence>MSGGSASGRLRAKLSLVEAGPHGATAALWQADRPRDRYLAYLVTMHQVIRASVPLMERAADLADRAARCGADPLAAPLARYLRAHVLEETGHDAWLLEDLAAAGVDTKAVLRAVPPPDVAALTGAQHYWTEHHHPLALIGYIAVLEGHAPAARLGAVLARRTCLPEAAFRTVRAHAHLDADHVDDVYALLDSLPLTGRDEALLAVSALHTVDALTRIFVRLGRRAPAAVPLRETGRPTPTGGPG</sequence>
<dbReference type="RefSeq" id="WP_100454245.1">
    <property type="nucleotide sequence ID" value="NZ_UHID01000007.1"/>
</dbReference>
<dbReference type="InterPro" id="IPR016084">
    <property type="entry name" value="Haem_Oase-like_multi-hlx"/>
</dbReference>
<dbReference type="Gene3D" id="1.20.910.10">
    <property type="entry name" value="Heme oxygenase-like"/>
    <property type="match status" value="1"/>
</dbReference>
<dbReference type="SUPFAM" id="SSF48613">
    <property type="entry name" value="Heme oxygenase-like"/>
    <property type="match status" value="1"/>
</dbReference>
<proteinExistence type="predicted"/>
<dbReference type="AlphaFoldDB" id="A0A380P661"/>
<organism evidence="1 2">
    <name type="scientific">Streptomyces griseus</name>
    <dbReference type="NCBI Taxonomy" id="1911"/>
    <lineage>
        <taxon>Bacteria</taxon>
        <taxon>Bacillati</taxon>
        <taxon>Actinomycetota</taxon>
        <taxon>Actinomycetes</taxon>
        <taxon>Kitasatosporales</taxon>
        <taxon>Streptomycetaceae</taxon>
        <taxon>Streptomyces</taxon>
    </lineage>
</organism>
<accession>A0A380P661</accession>
<name>A0A380P661_STRGR</name>
<dbReference type="Pfam" id="PF14518">
    <property type="entry name" value="Haem_oxygenas_2"/>
    <property type="match status" value="1"/>
</dbReference>
<evidence type="ECO:0000313" key="2">
    <source>
        <dbReference type="Proteomes" id="UP000254150"/>
    </source>
</evidence>
<protein>
    <recommendedName>
        <fullName evidence="3">Iron-containing redox enzyme family protein</fullName>
    </recommendedName>
</protein>
<dbReference type="EMBL" id="UHID01000007">
    <property type="protein sequence ID" value="SUP60690.1"/>
    <property type="molecule type" value="Genomic_DNA"/>
</dbReference>
<gene>
    <name evidence="1" type="ORF">NCTC7807_04761</name>
</gene>
<evidence type="ECO:0000313" key="1">
    <source>
        <dbReference type="EMBL" id="SUP60690.1"/>
    </source>
</evidence>